<dbReference type="AlphaFoldDB" id="A0A2U1STG0"/>
<dbReference type="Gene3D" id="1.10.10.60">
    <property type="entry name" value="Homeodomain-like"/>
    <property type="match status" value="1"/>
</dbReference>
<reference evidence="9 10" key="1">
    <citation type="journal article" date="2018" name="Appl. Microbiol. Biotechnol.">
        <title>Co-cultivation of the strictly anaerobic methanogen Methanosarcina barkeri with aerobic methanotrophs in an oxygen-limited membrane bioreactor.</title>
        <authorList>
            <person name="In 't Zandt M.H."/>
            <person name="van den Bosch T.J.M."/>
            <person name="Rijkers R."/>
            <person name="van Kessel M.A.H.J."/>
            <person name="Jetten M.S.M."/>
            <person name="Welte C.U."/>
        </authorList>
    </citation>
    <scope>NUCLEOTIDE SEQUENCE [LARGE SCALE GENOMIC DNA]</scope>
    <source>
        <strain evidence="9 10">DSM 17706</strain>
    </source>
</reference>
<evidence type="ECO:0000256" key="3">
    <source>
        <dbReference type="ARBA" id="ARBA00023012"/>
    </source>
</evidence>
<dbReference type="SUPFAM" id="SSF46689">
    <property type="entry name" value="Homeodomain-like"/>
    <property type="match status" value="1"/>
</dbReference>
<dbReference type="Gene3D" id="3.40.50.300">
    <property type="entry name" value="P-loop containing nucleotide triphosphate hydrolases"/>
    <property type="match status" value="1"/>
</dbReference>
<dbReference type="InterPro" id="IPR027417">
    <property type="entry name" value="P-loop_NTPase"/>
</dbReference>
<dbReference type="Pfam" id="PF02954">
    <property type="entry name" value="HTH_8"/>
    <property type="match status" value="1"/>
</dbReference>
<keyword evidence="2" id="KW-0067">ATP-binding</keyword>
<evidence type="ECO:0000256" key="6">
    <source>
        <dbReference type="ARBA" id="ARBA00023163"/>
    </source>
</evidence>
<dbReference type="CDD" id="cd00009">
    <property type="entry name" value="AAA"/>
    <property type="match status" value="1"/>
</dbReference>
<dbReference type="InterPro" id="IPR058031">
    <property type="entry name" value="AAA_lid_NorR"/>
</dbReference>
<dbReference type="GO" id="GO:0005524">
    <property type="term" value="F:ATP binding"/>
    <property type="evidence" value="ECO:0007669"/>
    <property type="project" value="UniProtKB-KW"/>
</dbReference>
<dbReference type="InterPro" id="IPR003593">
    <property type="entry name" value="AAA+_ATPase"/>
</dbReference>
<keyword evidence="4" id="KW-0805">Transcription regulation</keyword>
<keyword evidence="3" id="KW-0902">Two-component regulatory system</keyword>
<evidence type="ECO:0000256" key="2">
    <source>
        <dbReference type="ARBA" id="ARBA00022840"/>
    </source>
</evidence>
<dbReference type="EMBL" id="PUIV01000005">
    <property type="protein sequence ID" value="PWB94882.1"/>
    <property type="molecule type" value="Genomic_DNA"/>
</dbReference>
<organism evidence="9 10">
    <name type="scientific">Methylosinus sporium</name>
    <dbReference type="NCBI Taxonomy" id="428"/>
    <lineage>
        <taxon>Bacteria</taxon>
        <taxon>Pseudomonadati</taxon>
        <taxon>Pseudomonadota</taxon>
        <taxon>Alphaproteobacteria</taxon>
        <taxon>Hyphomicrobiales</taxon>
        <taxon>Methylocystaceae</taxon>
        <taxon>Methylosinus</taxon>
    </lineage>
</organism>
<dbReference type="Pfam" id="PF25601">
    <property type="entry name" value="AAA_lid_14"/>
    <property type="match status" value="1"/>
</dbReference>
<dbReference type="GO" id="GO:0043565">
    <property type="term" value="F:sequence-specific DNA binding"/>
    <property type="evidence" value="ECO:0007669"/>
    <property type="project" value="InterPro"/>
</dbReference>
<dbReference type="GO" id="GO:0006355">
    <property type="term" value="P:regulation of DNA-templated transcription"/>
    <property type="evidence" value="ECO:0007669"/>
    <property type="project" value="InterPro"/>
</dbReference>
<dbReference type="PANTHER" id="PTHR32071:SF77">
    <property type="entry name" value="TRANSCRIPTIONAL REGULATORY PROTEIN"/>
    <property type="match status" value="1"/>
</dbReference>
<dbReference type="FunFam" id="3.40.50.300:FF:000006">
    <property type="entry name" value="DNA-binding transcriptional regulator NtrC"/>
    <property type="match status" value="1"/>
</dbReference>
<dbReference type="InterPro" id="IPR029016">
    <property type="entry name" value="GAF-like_dom_sf"/>
</dbReference>
<evidence type="ECO:0000256" key="5">
    <source>
        <dbReference type="ARBA" id="ARBA00023159"/>
    </source>
</evidence>
<dbReference type="PROSITE" id="PS50045">
    <property type="entry name" value="SIGMA54_INTERACT_4"/>
    <property type="match status" value="1"/>
</dbReference>
<dbReference type="OrthoDB" id="9762726at2"/>
<protein>
    <submittedName>
        <fullName evidence="9">Sigma-54-dependent Fis family transcriptional regulator</fullName>
    </submittedName>
</protein>
<dbReference type="Pfam" id="PF00158">
    <property type="entry name" value="Sigma54_activat"/>
    <property type="match status" value="1"/>
</dbReference>
<feature type="region of interest" description="Disordered" evidence="7">
    <location>
        <begin position="332"/>
        <end position="356"/>
    </location>
</feature>
<dbReference type="PROSITE" id="PS00675">
    <property type="entry name" value="SIGMA54_INTERACT_1"/>
    <property type="match status" value="1"/>
</dbReference>
<dbReference type="Gene3D" id="1.10.8.60">
    <property type="match status" value="1"/>
</dbReference>
<evidence type="ECO:0000313" key="10">
    <source>
        <dbReference type="Proteomes" id="UP000245137"/>
    </source>
</evidence>
<dbReference type="InterPro" id="IPR009057">
    <property type="entry name" value="Homeodomain-like_sf"/>
</dbReference>
<gene>
    <name evidence="9" type="ORF">C5689_05385</name>
</gene>
<dbReference type="InterPro" id="IPR025943">
    <property type="entry name" value="Sigma_54_int_dom_ATP-bd_2"/>
</dbReference>
<feature type="domain" description="Sigma-54 factor interaction" evidence="8">
    <location>
        <begin position="361"/>
        <end position="586"/>
    </location>
</feature>
<keyword evidence="1" id="KW-0547">Nucleotide-binding</keyword>
<dbReference type="Gene3D" id="3.30.450.40">
    <property type="match status" value="1"/>
</dbReference>
<sequence>MLDRAAASVAALRGAEETGFYGVDRPGVAWDWMKQTGQAPAGADWVRPQVAEAWARCVDDHALPPGAEFAPRQRRLESGASELDGWRRNSLGGVAGHLSALVYDLRTLLDETNVALLLADPAGAVVHLLDSGSRITAGGAQIGRIGADWSEASLGNNGVGTASLLREPVAFDGKEHFNGALHRFATAGCPIVAPDGGLCAILGMISDRRDAAKLALGFLKIARHMLEASLFDRLAADGYLLRLRAIGEADARFADEGRVFVGADGYVRGVDRAAVEALGGGYSALVGARAATALGVDLPALIAAHEGGRILSLPDRNGRPLYAEAHRCPRRDGAASSARRAPDRADAAPCGPDAERDWSDSVLETALRKAAGLQERNIPILITGESGVGKDYLVRRLHAGGPRKERPLVAINCAAIPRELIESELFGYEGGSFTGARAKGKSGKFVEADKGILFLDEIGDMAADLQATLLRVLDSSEVVPIGSSKPIRVDVRVVAATNRSLQEMVQKGAFRRDLYYRLNGVQLWLPPLRERPDRLGLLSQLFRLERDALGSAEDLRFSDEVWRIFFKHPWPGNIREARNVLRSSIAVAKGPVIEIDDLPIDFLQELDFDQRVTDAESQDANVDETVELEAGFDLSDWEARAVRHALASSKGNIAKAARSLGITRATLYHKMARYGLRSDRRIVSKR</sequence>
<proteinExistence type="predicted"/>
<dbReference type="SMART" id="SM00382">
    <property type="entry name" value="AAA"/>
    <property type="match status" value="1"/>
</dbReference>
<dbReference type="SUPFAM" id="SSF52540">
    <property type="entry name" value="P-loop containing nucleoside triphosphate hydrolases"/>
    <property type="match status" value="1"/>
</dbReference>
<keyword evidence="10" id="KW-1185">Reference proteome</keyword>
<dbReference type="Proteomes" id="UP000245137">
    <property type="component" value="Unassembled WGS sequence"/>
</dbReference>
<evidence type="ECO:0000313" key="9">
    <source>
        <dbReference type="EMBL" id="PWB94882.1"/>
    </source>
</evidence>
<comment type="caution">
    <text evidence="9">The sequence shown here is derived from an EMBL/GenBank/DDBJ whole genome shotgun (WGS) entry which is preliminary data.</text>
</comment>
<dbReference type="PROSITE" id="PS00676">
    <property type="entry name" value="SIGMA54_INTERACT_2"/>
    <property type="match status" value="1"/>
</dbReference>
<evidence type="ECO:0000256" key="7">
    <source>
        <dbReference type="SAM" id="MobiDB-lite"/>
    </source>
</evidence>
<accession>A0A2U1STG0</accession>
<evidence type="ECO:0000256" key="1">
    <source>
        <dbReference type="ARBA" id="ARBA00022741"/>
    </source>
</evidence>
<dbReference type="GO" id="GO:0000160">
    <property type="term" value="P:phosphorelay signal transduction system"/>
    <property type="evidence" value="ECO:0007669"/>
    <property type="project" value="UniProtKB-KW"/>
</dbReference>
<evidence type="ECO:0000259" key="8">
    <source>
        <dbReference type="PROSITE" id="PS50045"/>
    </source>
</evidence>
<dbReference type="PRINTS" id="PR01590">
    <property type="entry name" value="HTHFIS"/>
</dbReference>
<dbReference type="InterPro" id="IPR025662">
    <property type="entry name" value="Sigma_54_int_dom_ATP-bd_1"/>
</dbReference>
<keyword evidence="5" id="KW-0010">Activator</keyword>
<evidence type="ECO:0000256" key="4">
    <source>
        <dbReference type="ARBA" id="ARBA00023015"/>
    </source>
</evidence>
<keyword evidence="6" id="KW-0804">Transcription</keyword>
<dbReference type="InterPro" id="IPR002197">
    <property type="entry name" value="HTH_Fis"/>
</dbReference>
<name>A0A2U1STG0_METSR</name>
<dbReference type="PANTHER" id="PTHR32071">
    <property type="entry name" value="TRANSCRIPTIONAL REGULATORY PROTEIN"/>
    <property type="match status" value="1"/>
</dbReference>
<dbReference type="InterPro" id="IPR002078">
    <property type="entry name" value="Sigma_54_int"/>
</dbReference>